<sequence length="284" mass="30403">MTDLPHDAEHFVGRYAPRATPALAGRPRVPTLADSLAHFRRLPGMPAMLEGLGPGCRCLLQGCTAPTNAAALQRFLDRPQGRQVTVTAVDLLDLPTIYERLGWPIPPMRFVRTDARALGAHFAPGSFDLVVQDFLLNCAPPAEAPALLAAARQMLGPGGLLLLSITDSTGLHPLPAIPAATFAARHGVPWRPEARDLAALLPDPERRAALLAGLAERVVLGADGEEATLITAPHGRFEFFVPIARTLALLAAAGFELLLRDREQGSDDHGLECSRWRCLARAVG</sequence>
<evidence type="ECO:0000313" key="3">
    <source>
        <dbReference type="Proteomes" id="UP000787635"/>
    </source>
</evidence>
<evidence type="ECO:0000259" key="1">
    <source>
        <dbReference type="Pfam" id="PF08241"/>
    </source>
</evidence>
<keyword evidence="2" id="KW-0808">Transferase</keyword>
<dbReference type="RefSeq" id="WP_168027477.1">
    <property type="nucleotide sequence ID" value="NZ_JAAVNE010000003.1"/>
</dbReference>
<dbReference type="GO" id="GO:0008168">
    <property type="term" value="F:methyltransferase activity"/>
    <property type="evidence" value="ECO:0007669"/>
    <property type="project" value="UniProtKB-KW"/>
</dbReference>
<evidence type="ECO:0000313" key="2">
    <source>
        <dbReference type="EMBL" id="NKC29850.1"/>
    </source>
</evidence>
<proteinExistence type="predicted"/>
<gene>
    <name evidence="2" type="ORF">HEQ75_03175</name>
</gene>
<dbReference type="GO" id="GO:0032259">
    <property type="term" value="P:methylation"/>
    <property type="evidence" value="ECO:0007669"/>
    <property type="project" value="UniProtKB-KW"/>
</dbReference>
<dbReference type="SUPFAM" id="SSF53335">
    <property type="entry name" value="S-adenosyl-L-methionine-dependent methyltransferases"/>
    <property type="match status" value="1"/>
</dbReference>
<dbReference type="Proteomes" id="UP000787635">
    <property type="component" value="Unassembled WGS sequence"/>
</dbReference>
<protein>
    <submittedName>
        <fullName evidence="2">Methyltransferase domain-containing protein</fullName>
    </submittedName>
</protein>
<dbReference type="Gene3D" id="3.40.50.150">
    <property type="entry name" value="Vaccinia Virus protein VP39"/>
    <property type="match status" value="1"/>
</dbReference>
<dbReference type="InterPro" id="IPR029063">
    <property type="entry name" value="SAM-dependent_MTases_sf"/>
</dbReference>
<organism evidence="2 3">
    <name type="scientific">Falsiroseomonas selenitidurans</name>
    <dbReference type="NCBI Taxonomy" id="2716335"/>
    <lineage>
        <taxon>Bacteria</taxon>
        <taxon>Pseudomonadati</taxon>
        <taxon>Pseudomonadota</taxon>
        <taxon>Alphaproteobacteria</taxon>
        <taxon>Acetobacterales</taxon>
        <taxon>Roseomonadaceae</taxon>
        <taxon>Falsiroseomonas</taxon>
    </lineage>
</organism>
<comment type="caution">
    <text evidence="2">The sequence shown here is derived from an EMBL/GenBank/DDBJ whole genome shotgun (WGS) entry which is preliminary data.</text>
</comment>
<dbReference type="InterPro" id="IPR013216">
    <property type="entry name" value="Methyltransf_11"/>
</dbReference>
<reference evidence="2 3" key="1">
    <citation type="submission" date="2020-03" db="EMBL/GenBank/DDBJ databases">
        <title>Roseomonas selenitidurans sp. nov. isolated from urban soil.</title>
        <authorList>
            <person name="Liu H."/>
        </authorList>
    </citation>
    <scope>NUCLEOTIDE SEQUENCE [LARGE SCALE GENOMIC DNA]</scope>
    <source>
        <strain evidence="2 3">BU-1</strain>
    </source>
</reference>
<dbReference type="Pfam" id="PF08241">
    <property type="entry name" value="Methyltransf_11"/>
    <property type="match status" value="1"/>
</dbReference>
<name>A0ABX1DZP9_9PROT</name>
<dbReference type="EMBL" id="JAAVNE010000003">
    <property type="protein sequence ID" value="NKC29850.1"/>
    <property type="molecule type" value="Genomic_DNA"/>
</dbReference>
<accession>A0ABX1DZP9</accession>
<keyword evidence="2" id="KW-0489">Methyltransferase</keyword>
<feature type="domain" description="Methyltransferase type 11" evidence="1">
    <location>
        <begin position="85"/>
        <end position="162"/>
    </location>
</feature>
<keyword evidence="3" id="KW-1185">Reference proteome</keyword>